<dbReference type="PROSITE" id="PS51935">
    <property type="entry name" value="NLPC_P60"/>
    <property type="match status" value="1"/>
</dbReference>
<evidence type="ECO:0000313" key="7">
    <source>
        <dbReference type="Proteomes" id="UP000637695"/>
    </source>
</evidence>
<reference evidence="6" key="1">
    <citation type="journal article" date="2014" name="Int. J. Syst. Evol. Microbiol.">
        <title>Complete genome sequence of Corynebacterium casei LMG S-19264T (=DSM 44701T), isolated from a smear-ripened cheese.</title>
        <authorList>
            <consortium name="US DOE Joint Genome Institute (JGI-PGF)"/>
            <person name="Walter F."/>
            <person name="Albersmeier A."/>
            <person name="Kalinowski J."/>
            <person name="Ruckert C."/>
        </authorList>
    </citation>
    <scope>NUCLEOTIDE SEQUENCE</scope>
    <source>
        <strain evidence="6">JCM 18487</strain>
    </source>
</reference>
<dbReference type="AlphaFoldDB" id="A0A917KH96"/>
<dbReference type="Gene3D" id="3.90.1720.10">
    <property type="entry name" value="endopeptidase domain like (from Nostoc punctiforme)"/>
    <property type="match status" value="1"/>
</dbReference>
<dbReference type="InterPro" id="IPR000064">
    <property type="entry name" value="NLP_P60_dom"/>
</dbReference>
<sequence length="185" mass="19993">MFFARRFFARPSARPRQIAAICAAALAWTGLASGLLPASLVSAGAAAQAGTGDVIIHIGPSQTVQATTARQIAVCQWALRYLTQPLPPKTDASGFIQMIYAHAGIKLPRTIAEQARTGKPIRNRDALRPGDLVFFSADNASHAVTFVGIYLPDSQVLALTTHGVRMFSLRDPYWSPKFQFGTRVL</sequence>
<keyword evidence="4" id="KW-0788">Thiol protease</keyword>
<protein>
    <recommendedName>
        <fullName evidence="5">NlpC/P60 domain-containing protein</fullName>
    </recommendedName>
</protein>
<dbReference type="InterPro" id="IPR038765">
    <property type="entry name" value="Papain-like_cys_pep_sf"/>
</dbReference>
<dbReference type="GO" id="GO:0008234">
    <property type="term" value="F:cysteine-type peptidase activity"/>
    <property type="evidence" value="ECO:0007669"/>
    <property type="project" value="UniProtKB-KW"/>
</dbReference>
<evidence type="ECO:0000259" key="5">
    <source>
        <dbReference type="PROSITE" id="PS51935"/>
    </source>
</evidence>
<dbReference type="Proteomes" id="UP000637695">
    <property type="component" value="Unassembled WGS sequence"/>
</dbReference>
<reference evidence="6" key="2">
    <citation type="submission" date="2020-09" db="EMBL/GenBank/DDBJ databases">
        <authorList>
            <person name="Sun Q."/>
            <person name="Ohkuma M."/>
        </authorList>
    </citation>
    <scope>NUCLEOTIDE SEQUENCE</scope>
    <source>
        <strain evidence="6">JCM 18487</strain>
    </source>
</reference>
<organism evidence="6 7">
    <name type="scientific">Alicyclobacillus cellulosilyticus</name>
    <dbReference type="NCBI Taxonomy" id="1003997"/>
    <lineage>
        <taxon>Bacteria</taxon>
        <taxon>Bacillati</taxon>
        <taxon>Bacillota</taxon>
        <taxon>Bacilli</taxon>
        <taxon>Bacillales</taxon>
        <taxon>Alicyclobacillaceae</taxon>
        <taxon>Alicyclobacillus</taxon>
    </lineage>
</organism>
<dbReference type="PANTHER" id="PTHR47053:SF1">
    <property type="entry name" value="MUREIN DD-ENDOPEPTIDASE MEPH-RELATED"/>
    <property type="match status" value="1"/>
</dbReference>
<evidence type="ECO:0000256" key="4">
    <source>
        <dbReference type="ARBA" id="ARBA00022807"/>
    </source>
</evidence>
<keyword evidence="7" id="KW-1185">Reference proteome</keyword>
<evidence type="ECO:0000313" key="6">
    <source>
        <dbReference type="EMBL" id="GGJ13650.1"/>
    </source>
</evidence>
<name>A0A917KH96_9BACL</name>
<dbReference type="GO" id="GO:0006508">
    <property type="term" value="P:proteolysis"/>
    <property type="evidence" value="ECO:0007669"/>
    <property type="project" value="UniProtKB-KW"/>
</dbReference>
<evidence type="ECO:0000256" key="3">
    <source>
        <dbReference type="ARBA" id="ARBA00022801"/>
    </source>
</evidence>
<dbReference type="InterPro" id="IPR051202">
    <property type="entry name" value="Peptidase_C40"/>
</dbReference>
<dbReference type="PANTHER" id="PTHR47053">
    <property type="entry name" value="MUREIN DD-ENDOPEPTIDASE MEPH-RELATED"/>
    <property type="match status" value="1"/>
</dbReference>
<evidence type="ECO:0000256" key="1">
    <source>
        <dbReference type="ARBA" id="ARBA00007074"/>
    </source>
</evidence>
<dbReference type="RefSeq" id="WP_188883376.1">
    <property type="nucleotide sequence ID" value="NZ_BMOY01000057.1"/>
</dbReference>
<dbReference type="SUPFAM" id="SSF54001">
    <property type="entry name" value="Cysteine proteinases"/>
    <property type="match status" value="1"/>
</dbReference>
<accession>A0A917KH96</accession>
<dbReference type="EMBL" id="BMOY01000057">
    <property type="protein sequence ID" value="GGJ13650.1"/>
    <property type="molecule type" value="Genomic_DNA"/>
</dbReference>
<gene>
    <name evidence="6" type="ORF">GCM10010885_23690</name>
</gene>
<dbReference type="Pfam" id="PF00877">
    <property type="entry name" value="NLPC_P60"/>
    <property type="match status" value="1"/>
</dbReference>
<feature type="domain" description="NlpC/P60" evidence="5">
    <location>
        <begin position="61"/>
        <end position="185"/>
    </location>
</feature>
<comment type="caution">
    <text evidence="6">The sequence shown here is derived from an EMBL/GenBank/DDBJ whole genome shotgun (WGS) entry which is preliminary data.</text>
</comment>
<evidence type="ECO:0000256" key="2">
    <source>
        <dbReference type="ARBA" id="ARBA00022670"/>
    </source>
</evidence>
<keyword evidence="3" id="KW-0378">Hydrolase</keyword>
<proteinExistence type="inferred from homology"/>
<keyword evidence="2" id="KW-0645">Protease</keyword>
<comment type="similarity">
    <text evidence="1">Belongs to the peptidase C40 family.</text>
</comment>